<dbReference type="Proteomes" id="UP000003835">
    <property type="component" value="Unassembled WGS sequence"/>
</dbReference>
<organism evidence="1 2">
    <name type="scientific">Coleofasciculus chthonoplastes PCC 7420</name>
    <dbReference type="NCBI Taxonomy" id="118168"/>
    <lineage>
        <taxon>Bacteria</taxon>
        <taxon>Bacillati</taxon>
        <taxon>Cyanobacteriota</taxon>
        <taxon>Cyanophyceae</taxon>
        <taxon>Coleofasciculales</taxon>
        <taxon>Coleofasciculaceae</taxon>
        <taxon>Coleofasciculus</taxon>
    </lineage>
</organism>
<dbReference type="STRING" id="118168.MC7420_2518"/>
<keyword evidence="2" id="KW-1185">Reference proteome</keyword>
<dbReference type="HOGENOM" id="CLU_3182414_0_0_3"/>
<name>B4VZU9_9CYAN</name>
<evidence type="ECO:0000313" key="2">
    <source>
        <dbReference type="Proteomes" id="UP000003835"/>
    </source>
</evidence>
<sequence length="46" mass="5311">MENLLPFRPAPLPCPSVTTLKEDWKSGMKTGYILDYQLQHYSVLND</sequence>
<accession>B4VZU9</accession>
<dbReference type="EMBL" id="DS989863">
    <property type="protein sequence ID" value="EDX72610.1"/>
    <property type="molecule type" value="Genomic_DNA"/>
</dbReference>
<gene>
    <name evidence="1" type="ORF">MC7420_2518</name>
</gene>
<reference evidence="1 2" key="1">
    <citation type="submission" date="2008-07" db="EMBL/GenBank/DDBJ databases">
        <authorList>
            <person name="Tandeau de Marsac N."/>
            <person name="Ferriera S."/>
            <person name="Johnson J."/>
            <person name="Kravitz S."/>
            <person name="Beeson K."/>
            <person name="Sutton G."/>
            <person name="Rogers Y.-H."/>
            <person name="Friedman R."/>
            <person name="Frazier M."/>
            <person name="Venter J.C."/>
        </authorList>
    </citation>
    <scope>NUCLEOTIDE SEQUENCE [LARGE SCALE GENOMIC DNA]</scope>
    <source>
        <strain evidence="1 2">PCC 7420</strain>
    </source>
</reference>
<evidence type="ECO:0000313" key="1">
    <source>
        <dbReference type="EMBL" id="EDX72610.1"/>
    </source>
</evidence>
<protein>
    <submittedName>
        <fullName evidence="1">Uncharacterized protein</fullName>
    </submittedName>
</protein>
<dbReference type="AlphaFoldDB" id="B4VZU9"/>
<proteinExistence type="predicted"/>